<sequence length="328" mass="36307">MPYSNLSPINITSLSNGEPSNGTLKMSLAEQSGATGSNIKKEDEQEANGIKQISASEKLPDSNNGDATWQKISELNEKRKRIGLQFQEVSHKIKPLEFESYYEFFVINTFKRGISASGHVNIDNLRRHHGKPPKRVKRGSETATREPIASSGSSSSLESDDDLAYNETPASKRQRRAETNESEDANADDSTGASSDNPHANLGPHGAEINGNISVASIIPKLESNRRRSTRLSSKTGDSSQSAKDVQVTEIKDLYESIVPKAKEPIRRSDWMLPPRLRFTPDKQMRTRVVHEKVNLNELVSLGKIQRVLSRFEGGITGVRKKAWNVAT</sequence>
<accession>A0A8J2T6Y7</accession>
<dbReference type="OrthoDB" id="4036116at2759"/>
<feature type="compositionally biased region" description="Polar residues" evidence="1">
    <location>
        <begin position="51"/>
        <end position="66"/>
    </location>
</feature>
<reference evidence="3" key="1">
    <citation type="journal article" date="2013" name="Genome Announc.">
        <title>Genome sequence of the food spoilage yeast Zygosaccharomyces bailii CLIB 213(T).</title>
        <authorList>
            <person name="Galeote V."/>
            <person name="Bigey F."/>
            <person name="Devillers H."/>
            <person name="Neuveglise C."/>
            <person name="Dequin S."/>
        </authorList>
    </citation>
    <scope>NUCLEOTIDE SEQUENCE [LARGE SCALE GENOMIC DNA]</scope>
    <source>
        <strain evidence="3">CLIB 213 / ATCC 58445 / CBS 680 / CCRC 21525 / NBRC 1098 / NCYC 1416 / NRRL Y-2227</strain>
    </source>
</reference>
<dbReference type="Proteomes" id="UP000019375">
    <property type="component" value="Unassembled WGS sequence"/>
</dbReference>
<gene>
    <name evidence="2" type="ORF">BN860_11804g</name>
</gene>
<feature type="region of interest" description="Disordered" evidence="1">
    <location>
        <begin position="1"/>
        <end position="66"/>
    </location>
</feature>
<protein>
    <submittedName>
        <fullName evidence="2">ZYBA0S03-11804g1_1</fullName>
    </submittedName>
</protein>
<dbReference type="AlphaFoldDB" id="A0A8J2T6Y7"/>
<feature type="compositionally biased region" description="Basic residues" evidence="1">
    <location>
        <begin position="126"/>
        <end position="137"/>
    </location>
</feature>
<name>A0A8J2T6Y7_ZYGB2</name>
<evidence type="ECO:0000313" key="2">
    <source>
        <dbReference type="EMBL" id="CDF89212.1"/>
    </source>
</evidence>
<keyword evidence="3" id="KW-1185">Reference proteome</keyword>
<evidence type="ECO:0000313" key="3">
    <source>
        <dbReference type="Proteomes" id="UP000019375"/>
    </source>
</evidence>
<proteinExistence type="predicted"/>
<dbReference type="EMBL" id="HG316456">
    <property type="protein sequence ID" value="CDF89212.1"/>
    <property type="molecule type" value="Genomic_DNA"/>
</dbReference>
<organism evidence="2 3">
    <name type="scientific">Zygosaccharomyces bailii (strain CLIB 213 / ATCC 58445 / CBS 680 / BCRC 21525 / NBRC 1098 / NCYC 1416 / NRRL Y-2227)</name>
    <dbReference type="NCBI Taxonomy" id="1333698"/>
    <lineage>
        <taxon>Eukaryota</taxon>
        <taxon>Fungi</taxon>
        <taxon>Dikarya</taxon>
        <taxon>Ascomycota</taxon>
        <taxon>Saccharomycotina</taxon>
        <taxon>Saccharomycetes</taxon>
        <taxon>Saccharomycetales</taxon>
        <taxon>Saccharomycetaceae</taxon>
        <taxon>Zygosaccharomyces</taxon>
    </lineage>
</organism>
<feature type="compositionally biased region" description="Polar residues" evidence="1">
    <location>
        <begin position="1"/>
        <end position="38"/>
    </location>
</feature>
<feature type="region of interest" description="Disordered" evidence="1">
    <location>
        <begin position="123"/>
        <end position="245"/>
    </location>
</feature>
<evidence type="ECO:0000256" key="1">
    <source>
        <dbReference type="SAM" id="MobiDB-lite"/>
    </source>
</evidence>
<feature type="compositionally biased region" description="Polar residues" evidence="1">
    <location>
        <begin position="231"/>
        <end position="244"/>
    </location>
</feature>
<feature type="compositionally biased region" description="Polar residues" evidence="1">
    <location>
        <begin position="188"/>
        <end position="198"/>
    </location>
</feature>